<evidence type="ECO:0000259" key="4">
    <source>
        <dbReference type="PROSITE" id="PS51202"/>
    </source>
</evidence>
<evidence type="ECO:0000313" key="5">
    <source>
        <dbReference type="EMBL" id="TVM19848.1"/>
    </source>
</evidence>
<dbReference type="SUPFAM" id="SSF52402">
    <property type="entry name" value="Adenine nucleotide alpha hydrolases-like"/>
    <property type="match status" value="1"/>
</dbReference>
<dbReference type="PROSITE" id="PS51201">
    <property type="entry name" value="RCK_N"/>
    <property type="match status" value="1"/>
</dbReference>
<dbReference type="Gene3D" id="3.30.70.1450">
    <property type="entry name" value="Regulator of K+ conductance, C-terminal domain"/>
    <property type="match status" value="1"/>
</dbReference>
<evidence type="ECO:0000256" key="2">
    <source>
        <dbReference type="ARBA" id="ARBA00023065"/>
    </source>
</evidence>
<dbReference type="Pfam" id="PF02254">
    <property type="entry name" value="TrkA_N"/>
    <property type="match status" value="1"/>
</dbReference>
<dbReference type="InterPro" id="IPR003148">
    <property type="entry name" value="RCK_N"/>
</dbReference>
<keyword evidence="6" id="KW-1185">Reference proteome</keyword>
<dbReference type="AlphaFoldDB" id="A0A7M3MJV7"/>
<comment type="caution">
    <text evidence="5">The sequence shown here is derived from an EMBL/GenBank/DDBJ whole genome shotgun (WGS) entry which is preliminary data.</text>
</comment>
<evidence type="ECO:0008006" key="7">
    <source>
        <dbReference type="Google" id="ProtNLM"/>
    </source>
</evidence>
<dbReference type="OrthoDB" id="9775180at2"/>
<dbReference type="PROSITE" id="PS51202">
    <property type="entry name" value="RCK_C"/>
    <property type="match status" value="1"/>
</dbReference>
<dbReference type="GO" id="GO:0006813">
    <property type="term" value="P:potassium ion transport"/>
    <property type="evidence" value="ECO:0007669"/>
    <property type="project" value="InterPro"/>
</dbReference>
<evidence type="ECO:0000313" key="6">
    <source>
        <dbReference type="Proteomes" id="UP000448292"/>
    </source>
</evidence>
<dbReference type="PANTHER" id="PTHR43833:SF5">
    <property type="entry name" value="TRK SYSTEM POTASSIUM UPTAKE PROTEIN TRKA"/>
    <property type="match status" value="1"/>
</dbReference>
<reference evidence="5 6" key="1">
    <citation type="submission" date="2018-06" db="EMBL/GenBank/DDBJ databases">
        <title>Complete genome of Desulfovibrio indonesiensis P37SLT.</title>
        <authorList>
            <person name="Crispim J.S."/>
            <person name="Vidigal P.M.P."/>
            <person name="Silva L.C.F."/>
            <person name="Laguardia C.N."/>
            <person name="Araujo L.C."/>
            <person name="Dias R.S."/>
            <person name="Sousa M.P."/>
            <person name="Paula S.O."/>
            <person name="Silva C."/>
        </authorList>
    </citation>
    <scope>NUCLEOTIDE SEQUENCE [LARGE SCALE GENOMIC DNA]</scope>
    <source>
        <strain evidence="5 6">P37SLT</strain>
    </source>
</reference>
<dbReference type="EMBL" id="QMIE01000001">
    <property type="protein sequence ID" value="TVM19848.1"/>
    <property type="molecule type" value="Genomic_DNA"/>
</dbReference>
<feature type="domain" description="RCK C-terminal" evidence="4">
    <location>
        <begin position="159"/>
        <end position="239"/>
    </location>
</feature>
<sequence length="496" mass="54053">MVYPARMEIPDFRKAPGKGTDAVGMRILMCGAGRITRELLKALGSGWKVTIIDKQEKATKAAGSIYPDVVKTFTEDATSPVVLDHAGMKQQDYVLALMSDDESNLVVARQAVDAGIKHVLSIVRDPENLEKFRSLDIRLVPTESMPANSILHYLQDPGIHVTPLVTGDVSVFELDAADHFRIVGRPVSAFNGETHRLVGIMRGNELVFPDDSMVISSDDRLMVIGKPETFKTFCALIECGNPHFPLAFGQGLLLALPAGTYSELSRLLNKGLYLAQNTQVKRATVLCPGEECGMDALARDWPLGISLSVKRVEEGNILDAVRDVYEKGTYGLVVVPPLESGFLRQFGKPRLISLSHELGCPVLVARFSMPYERILVPFSGTTRAEQALGIAVDIAKQLDCTITVAVVEEPEIISGEEEGKGTEQILTRIRELSRIHKMTFEEVVRRGNPVKELVKLSGFHDLLVVGATSLEPGIFSANVGEHLAEKASCSVLIVAG</sequence>
<dbReference type="InterPro" id="IPR050721">
    <property type="entry name" value="Trk_Ktr_HKT_K-transport"/>
</dbReference>
<gene>
    <name evidence="5" type="ORF">DPQ33_01040</name>
</gene>
<feature type="domain" description="RCK N-terminal" evidence="3">
    <location>
        <begin position="24"/>
        <end position="146"/>
    </location>
</feature>
<dbReference type="Pfam" id="PF00582">
    <property type="entry name" value="Usp"/>
    <property type="match status" value="1"/>
</dbReference>
<keyword evidence="1" id="KW-0813">Transport</keyword>
<dbReference type="SUPFAM" id="SSF51735">
    <property type="entry name" value="NAD(P)-binding Rossmann-fold domains"/>
    <property type="match status" value="1"/>
</dbReference>
<dbReference type="Pfam" id="PF02080">
    <property type="entry name" value="TrkA_C"/>
    <property type="match status" value="1"/>
</dbReference>
<dbReference type="InterPro" id="IPR036291">
    <property type="entry name" value="NAD(P)-bd_dom_sf"/>
</dbReference>
<dbReference type="CDD" id="cd00293">
    <property type="entry name" value="USP-like"/>
    <property type="match status" value="1"/>
</dbReference>
<protein>
    <recommendedName>
        <fullName evidence="7">Trk system potassium uptake protein TrkA</fullName>
    </recommendedName>
</protein>
<organism evidence="5 6">
    <name type="scientific">Oceanidesulfovibrio indonesiensis</name>
    <dbReference type="NCBI Taxonomy" id="54767"/>
    <lineage>
        <taxon>Bacteria</taxon>
        <taxon>Pseudomonadati</taxon>
        <taxon>Thermodesulfobacteriota</taxon>
        <taxon>Desulfovibrionia</taxon>
        <taxon>Desulfovibrionales</taxon>
        <taxon>Desulfovibrionaceae</taxon>
        <taxon>Oceanidesulfovibrio</taxon>
    </lineage>
</organism>
<dbReference type="GO" id="GO:0008324">
    <property type="term" value="F:monoatomic cation transmembrane transporter activity"/>
    <property type="evidence" value="ECO:0007669"/>
    <property type="project" value="InterPro"/>
</dbReference>
<evidence type="ECO:0000259" key="3">
    <source>
        <dbReference type="PROSITE" id="PS51201"/>
    </source>
</evidence>
<evidence type="ECO:0000256" key="1">
    <source>
        <dbReference type="ARBA" id="ARBA00022448"/>
    </source>
</evidence>
<dbReference type="InterPro" id="IPR006016">
    <property type="entry name" value="UspA"/>
</dbReference>
<dbReference type="InterPro" id="IPR036721">
    <property type="entry name" value="RCK_C_sf"/>
</dbReference>
<dbReference type="Gene3D" id="3.40.50.12370">
    <property type="match status" value="1"/>
</dbReference>
<proteinExistence type="predicted"/>
<name>A0A7M3MJV7_9BACT</name>
<dbReference type="SUPFAM" id="SSF116726">
    <property type="entry name" value="TrkA C-terminal domain-like"/>
    <property type="match status" value="1"/>
</dbReference>
<dbReference type="Gene3D" id="3.40.50.720">
    <property type="entry name" value="NAD(P)-binding Rossmann-like Domain"/>
    <property type="match status" value="1"/>
</dbReference>
<dbReference type="PANTHER" id="PTHR43833">
    <property type="entry name" value="POTASSIUM CHANNEL PROTEIN 2-RELATED-RELATED"/>
    <property type="match status" value="1"/>
</dbReference>
<accession>A0A7M3MJV7</accession>
<keyword evidence="2" id="KW-0406">Ion transport</keyword>
<dbReference type="Proteomes" id="UP000448292">
    <property type="component" value="Unassembled WGS sequence"/>
</dbReference>
<dbReference type="InterPro" id="IPR006037">
    <property type="entry name" value="RCK_C"/>
</dbReference>